<evidence type="ECO:0000313" key="13">
    <source>
        <dbReference type="Proteomes" id="UP000827092"/>
    </source>
</evidence>
<dbReference type="PANTHER" id="PTHR15454">
    <property type="entry name" value="NISCHARIN RELATED"/>
    <property type="match status" value="1"/>
</dbReference>
<evidence type="ECO:0000259" key="9">
    <source>
        <dbReference type="Pfam" id="PF23142"/>
    </source>
</evidence>
<feature type="domain" description="LKB1 serine/threonine kinase interacting protein 1 N-terminal" evidence="8">
    <location>
        <begin position="12"/>
        <end position="88"/>
    </location>
</feature>
<dbReference type="SUPFAM" id="SSF52075">
    <property type="entry name" value="Outer arm dynein light chain 1"/>
    <property type="match status" value="1"/>
</dbReference>
<keyword evidence="6" id="KW-0677">Repeat</keyword>
<evidence type="ECO:0000313" key="12">
    <source>
        <dbReference type="EMBL" id="KAG8186169.1"/>
    </source>
</evidence>
<dbReference type="InterPro" id="IPR057676">
    <property type="entry name" value="PH_S11IP_C"/>
</dbReference>
<comment type="caution">
    <text evidence="12">The sequence shown here is derived from an EMBL/GenBank/DDBJ whole genome shotgun (WGS) entry which is preliminary data.</text>
</comment>
<dbReference type="Proteomes" id="UP000827092">
    <property type="component" value="Unassembled WGS sequence"/>
</dbReference>
<evidence type="ECO:0000259" key="11">
    <source>
        <dbReference type="Pfam" id="PF25624"/>
    </source>
</evidence>
<evidence type="ECO:0000256" key="2">
    <source>
        <dbReference type="ARBA" id="ARBA00008771"/>
    </source>
</evidence>
<dbReference type="InterPro" id="IPR032675">
    <property type="entry name" value="LRR_dom_sf"/>
</dbReference>
<proteinExistence type="inferred from homology"/>
<name>A0AAV6UPT6_9ARAC</name>
<dbReference type="InterPro" id="IPR031782">
    <property type="entry name" value="LIP1_N"/>
</dbReference>
<keyword evidence="4" id="KW-0963">Cytoplasm</keyword>
<evidence type="ECO:0000256" key="5">
    <source>
        <dbReference type="ARBA" id="ARBA00022614"/>
    </source>
</evidence>
<comment type="subcellular location">
    <subcellularLocation>
        <location evidence="1">Cytoplasm</location>
    </subcellularLocation>
</comment>
<dbReference type="Gene3D" id="3.80.10.10">
    <property type="entry name" value="Ribonuclease Inhibitor"/>
    <property type="match status" value="1"/>
</dbReference>
<dbReference type="Pfam" id="PF12799">
    <property type="entry name" value="LRR_4"/>
    <property type="match status" value="1"/>
</dbReference>
<reference evidence="12 13" key="1">
    <citation type="journal article" date="2022" name="Nat. Ecol. Evol.">
        <title>A masculinizing supergene underlies an exaggerated male reproductive morph in a spider.</title>
        <authorList>
            <person name="Hendrickx F."/>
            <person name="De Corte Z."/>
            <person name="Sonet G."/>
            <person name="Van Belleghem S.M."/>
            <person name="Kostlbacher S."/>
            <person name="Vangestel C."/>
        </authorList>
    </citation>
    <scope>NUCLEOTIDE SEQUENCE [LARGE SCALE GENOMIC DNA]</scope>
    <source>
        <strain evidence="12">W744_W776</strain>
    </source>
</reference>
<organism evidence="12 13">
    <name type="scientific">Oedothorax gibbosus</name>
    <dbReference type="NCBI Taxonomy" id="931172"/>
    <lineage>
        <taxon>Eukaryota</taxon>
        <taxon>Metazoa</taxon>
        <taxon>Ecdysozoa</taxon>
        <taxon>Arthropoda</taxon>
        <taxon>Chelicerata</taxon>
        <taxon>Arachnida</taxon>
        <taxon>Araneae</taxon>
        <taxon>Araneomorphae</taxon>
        <taxon>Entelegynae</taxon>
        <taxon>Araneoidea</taxon>
        <taxon>Linyphiidae</taxon>
        <taxon>Erigoninae</taxon>
        <taxon>Oedothorax</taxon>
    </lineage>
</organism>
<dbReference type="InterPro" id="IPR057292">
    <property type="entry name" value="PH_S11IP"/>
</dbReference>
<dbReference type="InterPro" id="IPR057288">
    <property type="entry name" value="PH_PLEKHM2"/>
</dbReference>
<feature type="compositionally biased region" description="Polar residues" evidence="7">
    <location>
        <begin position="1003"/>
        <end position="1014"/>
    </location>
</feature>
<evidence type="ECO:0000256" key="1">
    <source>
        <dbReference type="ARBA" id="ARBA00004496"/>
    </source>
</evidence>
<dbReference type="Pfam" id="PF13855">
    <property type="entry name" value="LRR_8"/>
    <property type="match status" value="1"/>
</dbReference>
<feature type="region of interest" description="Disordered" evidence="7">
    <location>
        <begin position="798"/>
        <end position="828"/>
    </location>
</feature>
<dbReference type="InterPro" id="IPR001611">
    <property type="entry name" value="Leu-rich_rpt"/>
</dbReference>
<dbReference type="Pfam" id="PF15904">
    <property type="entry name" value="LIP1"/>
    <property type="match status" value="1"/>
</dbReference>
<keyword evidence="13" id="KW-1185">Reference proteome</keyword>
<dbReference type="GO" id="GO:0005737">
    <property type="term" value="C:cytoplasm"/>
    <property type="evidence" value="ECO:0007669"/>
    <property type="project" value="UniProtKB-SubCell"/>
</dbReference>
<sequence length="1336" mass="149305">MSRHTLEPKYIIASRLTNYLQIHGDKVLNGSCKMSLATSALCLLNNLFVEVSNDGLAGDSSRFPGNVVQDVQFLSDFMKKIPSLKLFHQVQTLRGGVDLTIFPKLTVLELRKIPAHLIIGLDCLAVQLKALICSRSLYLLKEIFGTSLNEEREALIWTELKELNLSYNYLENLDQSLRCLPNVEVLDLSHNHIKNTEEIQVLKMLTFVNLSYNNLGSLPVFHTSSCRSLTKLYMRNNHLEDLDGLDCLFNLEELDVSYNLLSEYNVLNPLDKLKCLRMITFEGNPLFFHHQHQLLVVSYLNPLVLIRGLTLNGKPLTVNRSVPATAHNQVSQDNHHQTSINAVVGDGSEHVTSNLDYLSRSFADFSERSSFEERSSLTSQDGAEKIAVSTRKVRRRKSKTGKKKAKKLREVLINENNDDEDLEVEKNIETVPGTAIPSHLQTKATMETRRHKLGQSWLIPESSFSKIMLPAPQVPSNTPINSTILTSDRIPEKDLAEKINSSLAIQNSKSSNNVLTSSPKADQDMTEVHDVKFQEAMKDLEEMREMQDEIKTIWAGVDPDKNPDMEFFGRMAFGDEWKSQMGVASSKEDSADGDIYKLSADHSKGDYQNLEGIEELESEEENEDSIFFVERFDGSSTTAASVIVGPNYIKEKDVVSAKLLDRLDLNALQSVAVFTKEKNGIKFSEVHLQFDTLNSSRQKRIYTFDDIDSAKVLSKTLQPFADATTLKEVTLGALECLKCNSQFSKSNANKMVLKTKKPLYGKDILSSSSESRKEYVQEVDACPNCGSHILVEMETLPMPGMATSPTGPVFQKKKSDKSPDSVSAGSGSPGKLLSSFFPSLKISPILKRKSPMVTNGTENKDIEQNLNGNGEPSLPLDDNSRLRRNSSDITILSNPSQSSIAVIPDPDMNLNTILERNSQTSISPPISQDSTYYKAHISSVPEGYIDTIRQDDHNVSHHKEQIPGNRKDADFYSFTESSLNTSASHFATTEVTSSESEHFRSPAKTQGSQRSISESPIDDEELDESSHLLNLLGEKKVLSYSTFNEIDHRLKLHLEINIFGKDEQLEACLMTSIVPLSSGDEFSGLFAISSRKVYIIKFLPSFHKSLHQNEPFDKAIQIVHASLLQNISQIDVFLGSQGLTIALGASNVYSLIIRDADTCNVFSSLLSDFIQERKSICGPTEFLSSADITLQMIRETVFSKVQVDEVPEVLLHLFAFYSRSPTQEDIPVCLIVTSDNLFVSRILYKKCDAASDLKNLCAYQYSLLDDQLLSDVMSLKLKNNLKSVEVNFLNESSPDDSVVWNLRMESKSSMFSFVSALKSPWEGMFGVPLSLSCEEE</sequence>
<feature type="domain" description="Serine/threonine-protein kinase 11-interacting protein PH" evidence="10">
    <location>
        <begin position="640"/>
        <end position="721"/>
    </location>
</feature>
<comment type="similarity">
    <text evidence="2">Belongs to the STK11IP family.</text>
</comment>
<evidence type="ECO:0000259" key="10">
    <source>
        <dbReference type="Pfam" id="PF25357"/>
    </source>
</evidence>
<dbReference type="EMBL" id="JAFNEN010000310">
    <property type="protein sequence ID" value="KAG8186169.1"/>
    <property type="molecule type" value="Genomic_DNA"/>
</dbReference>
<dbReference type="SMART" id="SM00365">
    <property type="entry name" value="LRR_SD22"/>
    <property type="match status" value="4"/>
</dbReference>
<dbReference type="PANTHER" id="PTHR15454:SF69">
    <property type="entry name" value="SERINE_THREONINE-PROTEIN KINASE 11-INTERACTING PROTEIN"/>
    <property type="match status" value="1"/>
</dbReference>
<evidence type="ECO:0000256" key="3">
    <source>
        <dbReference type="ARBA" id="ARBA00020683"/>
    </source>
</evidence>
<evidence type="ECO:0000256" key="6">
    <source>
        <dbReference type="ARBA" id="ARBA00022737"/>
    </source>
</evidence>
<gene>
    <name evidence="12" type="ORF">JTE90_011993</name>
</gene>
<accession>A0AAV6UPT6</accession>
<evidence type="ECO:0000256" key="7">
    <source>
        <dbReference type="SAM" id="MobiDB-lite"/>
    </source>
</evidence>
<feature type="domain" description="PLEKHM2 PH" evidence="9">
    <location>
        <begin position="1044"/>
        <end position="1173"/>
    </location>
</feature>
<feature type="region of interest" description="Disordered" evidence="7">
    <location>
        <begin position="851"/>
        <end position="877"/>
    </location>
</feature>
<dbReference type="Pfam" id="PF23142">
    <property type="entry name" value="PH_PLEKHM2"/>
    <property type="match status" value="1"/>
</dbReference>
<evidence type="ECO:0000259" key="8">
    <source>
        <dbReference type="Pfam" id="PF15904"/>
    </source>
</evidence>
<dbReference type="InterPro" id="IPR025875">
    <property type="entry name" value="Leu-rich_rpt_4"/>
</dbReference>
<evidence type="ECO:0000256" key="4">
    <source>
        <dbReference type="ARBA" id="ARBA00022490"/>
    </source>
</evidence>
<dbReference type="PROSITE" id="PS51450">
    <property type="entry name" value="LRR"/>
    <property type="match status" value="4"/>
</dbReference>
<keyword evidence="5" id="KW-0433">Leucine-rich repeat</keyword>
<dbReference type="Pfam" id="PF25624">
    <property type="entry name" value="PH_S11IP_C"/>
    <property type="match status" value="1"/>
</dbReference>
<dbReference type="Pfam" id="PF25357">
    <property type="entry name" value="PH_S11IP"/>
    <property type="match status" value="1"/>
</dbReference>
<feature type="region of interest" description="Disordered" evidence="7">
    <location>
        <begin position="986"/>
        <end position="1020"/>
    </location>
</feature>
<protein>
    <recommendedName>
        <fullName evidence="3">Serine/threonine-protein kinase 11-interacting protein</fullName>
    </recommendedName>
</protein>
<feature type="domain" description="STK11-interacting protein C-terminal PH" evidence="11">
    <location>
        <begin position="1205"/>
        <end position="1331"/>
    </location>
</feature>